<dbReference type="PROSITE" id="PS00141">
    <property type="entry name" value="ASP_PROTEASE"/>
    <property type="match status" value="1"/>
</dbReference>
<dbReference type="Gene3D" id="2.40.70.10">
    <property type="entry name" value="Acid Proteases"/>
    <property type="match status" value="1"/>
</dbReference>
<dbReference type="InterPro" id="IPR001969">
    <property type="entry name" value="Aspartic_peptidase_AS"/>
</dbReference>
<dbReference type="RefSeq" id="WP_011611900.1">
    <property type="nucleotide sequence ID" value="NC_008312.1"/>
</dbReference>
<protein>
    <recommendedName>
        <fullName evidence="2">Peptidase A2 domain-containing protein</fullName>
    </recommendedName>
</protein>
<name>Q112P1_TRIEI</name>
<dbReference type="eggNOG" id="COG3577">
    <property type="taxonomic scope" value="Bacteria"/>
</dbReference>
<dbReference type="GO" id="GO:0004190">
    <property type="term" value="F:aspartic-type endopeptidase activity"/>
    <property type="evidence" value="ECO:0007669"/>
    <property type="project" value="InterPro"/>
</dbReference>
<dbReference type="CDD" id="cd05483">
    <property type="entry name" value="retropepsin_like_bacteria"/>
    <property type="match status" value="1"/>
</dbReference>
<dbReference type="STRING" id="203124.Tery_2309"/>
<gene>
    <name evidence="1" type="ordered locus">Tery_2309</name>
</gene>
<dbReference type="SUPFAM" id="SSF50630">
    <property type="entry name" value="Acid proteases"/>
    <property type="match status" value="1"/>
</dbReference>
<dbReference type="OrthoDB" id="513120at2"/>
<dbReference type="InterPro" id="IPR034122">
    <property type="entry name" value="Retropepsin-like_bacterial"/>
</dbReference>
<evidence type="ECO:0008006" key="2">
    <source>
        <dbReference type="Google" id="ProtNLM"/>
    </source>
</evidence>
<dbReference type="EMBL" id="CP000393">
    <property type="protein sequence ID" value="ABG51533.1"/>
    <property type="molecule type" value="Genomic_DNA"/>
</dbReference>
<dbReference type="InterPro" id="IPR021109">
    <property type="entry name" value="Peptidase_aspartic_dom_sf"/>
</dbReference>
<sequence length="210" mass="23075">MMNFFLLHNSSNKNNIKYKQRFKTIFWQVPSMLLTRLICTATIAQEHPGCFMVDELGNKKDLTTSVCGLLQEELPGEVSTSSPTAGIYQIPIKGRQGGTLLIDVTFNGNQTYPMVLDTGASDTIITQEMAKTLKVIPYTQETYSIADGSSVEMGVGLVRSISAGGLTFNEFNVSIAPPNKKIGLLGQSFFGNYDMTIKADIVELRRRSSS</sequence>
<reference evidence="1" key="1">
    <citation type="submission" date="2006-06" db="EMBL/GenBank/DDBJ databases">
        <title>Complete sequence of Trichodesmium erythraeum IMS101.</title>
        <authorList>
            <consortium name="US DOE Joint Genome Institute"/>
            <person name="Copeland A."/>
            <person name="Lucas S."/>
            <person name="Lapidus A."/>
            <person name="Barry K."/>
            <person name="Detter J.C."/>
            <person name="Glavina del Rio T."/>
            <person name="Hammon N."/>
            <person name="Israni S."/>
            <person name="Dalin E."/>
            <person name="Tice H."/>
            <person name="Pitluck S."/>
            <person name="Kiss H."/>
            <person name="Munk A.C."/>
            <person name="Brettin T."/>
            <person name="Bruce D."/>
            <person name="Han C."/>
            <person name="Tapia R."/>
            <person name="Gilna P."/>
            <person name="Schmutz J."/>
            <person name="Larimer F."/>
            <person name="Land M."/>
            <person name="Hauser L."/>
            <person name="Kyrpides N."/>
            <person name="Kim E."/>
            <person name="Richardson P."/>
        </authorList>
    </citation>
    <scope>NUCLEOTIDE SEQUENCE [LARGE SCALE GENOMIC DNA]</scope>
    <source>
        <strain evidence="1">IMS101</strain>
    </source>
</reference>
<dbReference type="HOGENOM" id="CLU_108465_0_0_3"/>
<dbReference type="AlphaFoldDB" id="Q112P1"/>
<dbReference type="GO" id="GO:0006508">
    <property type="term" value="P:proteolysis"/>
    <property type="evidence" value="ECO:0007669"/>
    <property type="project" value="InterPro"/>
</dbReference>
<accession>Q112P1</accession>
<organism evidence="1">
    <name type="scientific">Trichodesmium erythraeum (strain IMS101)</name>
    <dbReference type="NCBI Taxonomy" id="203124"/>
    <lineage>
        <taxon>Bacteria</taxon>
        <taxon>Bacillati</taxon>
        <taxon>Cyanobacteriota</taxon>
        <taxon>Cyanophyceae</taxon>
        <taxon>Oscillatoriophycideae</taxon>
        <taxon>Oscillatoriales</taxon>
        <taxon>Microcoleaceae</taxon>
        <taxon>Trichodesmium</taxon>
    </lineage>
</organism>
<evidence type="ECO:0000313" key="1">
    <source>
        <dbReference type="EMBL" id="ABG51533.1"/>
    </source>
</evidence>
<dbReference type="KEGG" id="ter:Tery_2309"/>
<proteinExistence type="predicted"/>
<dbReference type="Pfam" id="PF13975">
    <property type="entry name" value="gag-asp_proteas"/>
    <property type="match status" value="1"/>
</dbReference>